<organism evidence="2 3">
    <name type="scientific">Smittium megazygosporum</name>
    <dbReference type="NCBI Taxonomy" id="133381"/>
    <lineage>
        <taxon>Eukaryota</taxon>
        <taxon>Fungi</taxon>
        <taxon>Fungi incertae sedis</taxon>
        <taxon>Zoopagomycota</taxon>
        <taxon>Kickxellomycotina</taxon>
        <taxon>Harpellomycetes</taxon>
        <taxon>Harpellales</taxon>
        <taxon>Legeriomycetaceae</taxon>
        <taxon>Smittium</taxon>
    </lineage>
</organism>
<comment type="caution">
    <text evidence="2">The sequence shown here is derived from an EMBL/GenBank/DDBJ whole genome shotgun (WGS) entry which is preliminary data.</text>
</comment>
<dbReference type="OrthoDB" id="5599077at2759"/>
<evidence type="ECO:0000313" key="2">
    <source>
        <dbReference type="EMBL" id="PVV01459.1"/>
    </source>
</evidence>
<evidence type="ECO:0000313" key="3">
    <source>
        <dbReference type="Proteomes" id="UP000245609"/>
    </source>
</evidence>
<dbReference type="STRING" id="133381.A0A2T9ZA20"/>
<feature type="compositionally biased region" description="Basic and acidic residues" evidence="1">
    <location>
        <begin position="120"/>
        <end position="142"/>
    </location>
</feature>
<proteinExistence type="predicted"/>
<dbReference type="EMBL" id="MBFS01001060">
    <property type="protein sequence ID" value="PVV01459.1"/>
    <property type="molecule type" value="Genomic_DNA"/>
</dbReference>
<evidence type="ECO:0000256" key="1">
    <source>
        <dbReference type="SAM" id="MobiDB-lite"/>
    </source>
</evidence>
<reference evidence="2 3" key="1">
    <citation type="journal article" date="2018" name="MBio">
        <title>Comparative Genomics Reveals the Core Gene Toolbox for the Fungus-Insect Symbiosis.</title>
        <authorList>
            <person name="Wang Y."/>
            <person name="Stata M."/>
            <person name="Wang W."/>
            <person name="Stajich J.E."/>
            <person name="White M.M."/>
            <person name="Moncalvo J.M."/>
        </authorList>
    </citation>
    <scope>NUCLEOTIDE SEQUENCE [LARGE SCALE GENOMIC DNA]</scope>
    <source>
        <strain evidence="2 3">SC-DP-2</strain>
    </source>
</reference>
<accession>A0A2T9ZA20</accession>
<dbReference type="AlphaFoldDB" id="A0A2T9ZA20"/>
<sequence length="458" mass="52095">MDWLSKRFSPENFFVKSFDITNDLRKVTNSINNQQTTDELLNSVNKGNGVILENSILLGPVILFWSSPIVWFSVKPDEIVRSLSSCEYNNHIYTNSNSLWFGWENSYTVISENIVNDTTSQKELESKNGDEQDKSNPERKTETPSIENTITSPAISKDARKSCFRLVCRFYPNIWCSKQTILAIDSELVSKNKSLSMVDSREMDGEYHEQPQQNLLEDLIIKDSKICRDLEDLEKPTSKYLPNVNSALAFERPEPSIEGFSLCKIAINEAHDVFRLLPIVRRQVVFNNIYSSCYSKFGFSESSNGEIKQYRIKVLTSNDHPYTLLVYIGTVEGFPSISVGHPDFNTKKDWKPDVSFGSNSRVSNLVVISINVLLDGQIFCHLLDSSVVGSLDTAFKSKKEIGDMFNTVKKYIDSLKDKQKSDIDSALSDICSQSFDISSVISRWIRLTKDSKMMDIEQ</sequence>
<dbReference type="Proteomes" id="UP000245609">
    <property type="component" value="Unassembled WGS sequence"/>
</dbReference>
<name>A0A2T9ZA20_9FUNG</name>
<keyword evidence="3" id="KW-1185">Reference proteome</keyword>
<protein>
    <submittedName>
        <fullName evidence="2">Uncharacterized protein</fullName>
    </submittedName>
</protein>
<feature type="region of interest" description="Disordered" evidence="1">
    <location>
        <begin position="120"/>
        <end position="151"/>
    </location>
</feature>
<gene>
    <name evidence="2" type="ORF">BB560_004121</name>
</gene>